<organism evidence="1">
    <name type="scientific">marine sediment metagenome</name>
    <dbReference type="NCBI Taxonomy" id="412755"/>
    <lineage>
        <taxon>unclassified sequences</taxon>
        <taxon>metagenomes</taxon>
        <taxon>ecological metagenomes</taxon>
    </lineage>
</organism>
<gene>
    <name evidence="1" type="ORF">LCGC14_0669700</name>
</gene>
<proteinExistence type="predicted"/>
<dbReference type="AlphaFoldDB" id="A0A0F9TCM9"/>
<accession>A0A0F9TCM9</accession>
<dbReference type="EMBL" id="LAZR01001313">
    <property type="protein sequence ID" value="KKN46746.1"/>
    <property type="molecule type" value="Genomic_DNA"/>
</dbReference>
<name>A0A0F9TCM9_9ZZZZ</name>
<comment type="caution">
    <text evidence="1">The sequence shown here is derived from an EMBL/GenBank/DDBJ whole genome shotgun (WGS) entry which is preliminary data.</text>
</comment>
<protein>
    <submittedName>
        <fullName evidence="1">Uncharacterized protein</fullName>
    </submittedName>
</protein>
<sequence>MDTQLAPMLRQIRASGQTVDIVCDLLEDLRLSGLQKVANHTATLIRGWRTKQIKRALEMSEEELMQFIFIAIHPQHDYRLKPTKVVKRKDHIVFYCQFKVKHEMSYEGVSLVNDLNYNFGRESHPTHGDLLEPGHQFHETFTLRSFD</sequence>
<reference evidence="1" key="1">
    <citation type="journal article" date="2015" name="Nature">
        <title>Complex archaea that bridge the gap between prokaryotes and eukaryotes.</title>
        <authorList>
            <person name="Spang A."/>
            <person name="Saw J.H."/>
            <person name="Jorgensen S.L."/>
            <person name="Zaremba-Niedzwiedzka K."/>
            <person name="Martijn J."/>
            <person name="Lind A.E."/>
            <person name="van Eijk R."/>
            <person name="Schleper C."/>
            <person name="Guy L."/>
            <person name="Ettema T.J."/>
        </authorList>
    </citation>
    <scope>NUCLEOTIDE SEQUENCE</scope>
</reference>
<evidence type="ECO:0000313" key="1">
    <source>
        <dbReference type="EMBL" id="KKN46746.1"/>
    </source>
</evidence>